<reference evidence="2 3" key="1">
    <citation type="submission" date="2017-08" db="EMBL/GenBank/DDBJ databases">
        <title>Genomes of Fischerella (Mastigocladus) sp. strains.</title>
        <authorList>
            <person name="Miller S.R."/>
        </authorList>
    </citation>
    <scope>NUCLEOTIDE SEQUENCE [LARGE SCALE GENOMIC DNA]</scope>
    <source>
        <strain evidence="2 3">CCMEE 5323</strain>
    </source>
</reference>
<evidence type="ECO:0000313" key="3">
    <source>
        <dbReference type="Proteomes" id="UP000235036"/>
    </source>
</evidence>
<organism evidence="2 3">
    <name type="scientific">Fischerella muscicola CCMEE 5323</name>
    <dbReference type="NCBI Taxonomy" id="2019572"/>
    <lineage>
        <taxon>Bacteria</taxon>
        <taxon>Bacillati</taxon>
        <taxon>Cyanobacteriota</taxon>
        <taxon>Cyanophyceae</taxon>
        <taxon>Nostocales</taxon>
        <taxon>Hapalosiphonaceae</taxon>
        <taxon>Fischerella</taxon>
    </lineage>
</organism>
<protein>
    <submittedName>
        <fullName evidence="2">Uncharacterized protein</fullName>
    </submittedName>
</protein>
<feature type="region of interest" description="Disordered" evidence="1">
    <location>
        <begin position="43"/>
        <end position="63"/>
    </location>
</feature>
<dbReference type="EMBL" id="NRQW01000067">
    <property type="protein sequence ID" value="PLZ93510.1"/>
    <property type="molecule type" value="Genomic_DNA"/>
</dbReference>
<feature type="compositionally biased region" description="Basic and acidic residues" evidence="1">
    <location>
        <begin position="45"/>
        <end position="59"/>
    </location>
</feature>
<keyword evidence="3" id="KW-1185">Reference proteome</keyword>
<dbReference type="AlphaFoldDB" id="A0A2N6K804"/>
<comment type="caution">
    <text evidence="2">The sequence shown here is derived from an EMBL/GenBank/DDBJ whole genome shotgun (WGS) entry which is preliminary data.</text>
</comment>
<gene>
    <name evidence="2" type="ORF">CEN44_03040</name>
</gene>
<proteinExistence type="predicted"/>
<dbReference type="Proteomes" id="UP000235036">
    <property type="component" value="Unassembled WGS sequence"/>
</dbReference>
<name>A0A2N6K804_FISMU</name>
<evidence type="ECO:0000313" key="2">
    <source>
        <dbReference type="EMBL" id="PLZ93510.1"/>
    </source>
</evidence>
<accession>A0A2N6K804</accession>
<evidence type="ECO:0000256" key="1">
    <source>
        <dbReference type="SAM" id="MobiDB-lite"/>
    </source>
</evidence>
<sequence>MVLLFKTFIDYRFESIFLRHTQTASCLTGVDCGSSQKHSLIPFHHNSDTFGDKGDKEDKEDKEEDLYQEFCEMV</sequence>